<dbReference type="InterPro" id="IPR011989">
    <property type="entry name" value="ARM-like"/>
</dbReference>
<dbReference type="SUPFAM" id="SSF48371">
    <property type="entry name" value="ARM repeat"/>
    <property type="match status" value="1"/>
</dbReference>
<feature type="region of interest" description="Disordered" evidence="1">
    <location>
        <begin position="38"/>
        <end position="59"/>
    </location>
</feature>
<reference evidence="2 3" key="1">
    <citation type="submission" date="2024-06" db="EMBL/GenBank/DDBJ databases">
        <authorList>
            <person name="Kraege A."/>
            <person name="Thomma B."/>
        </authorList>
    </citation>
    <scope>NUCLEOTIDE SEQUENCE [LARGE SCALE GENOMIC DNA]</scope>
</reference>
<sequence length="613" mass="65021">MEIIGDRVLGSARKGDAQALLDELHAALEFLNSPPKEAFADIGGAPQAPDPTQADAAQQWQRKAVQLLKQTQELVQALAAQGALPALDSKAVSPQQSHVSAVDFSQISGASFWRDITSVSSSQKGSHGSITSSAKGGAASKKAEVPSGAQNGHAAKRSLIQEIDTDQQSQKQSAELLRGGVVIEELNDDYNDEHAEELGHMDKQELIKLVLVCALHGHDPALDAPWASNEGSTASLGILSCLAEALGCVKKGRCGEEGSAALAPGAVQDMLLQLLPGILSNVSAVIFPAQQEDKNARFQAYIGPSTFERAKAAQQLAWLIRRLGSQALGEALAPALPCMQAAATDPSPAVQAQGLWAIYHVSQVASPGDLRSHKKDLASVTVKALVACDERAWSAAASAACGITVALHGKDIYGEGYQAVMGEMLTQGSSYSHVPARRTVWLRAMLPLLQALGLASVRHFSQLLPLLLEWLPATDAETRLLAAQALGIVLRQTWPRVPAHAHTVWDHLAEAHKAAEASGSEPALSAEEHASAAIHEQQNGGESPEREEEVEEMPSMQLYPKSESSKECAEAIVEAAEVLWWAGGEAFREHVQKASSEGSNRLLGCIQTVQPDC</sequence>
<organism evidence="2 3">
    <name type="scientific">Coccomyxa viridis</name>
    <dbReference type="NCBI Taxonomy" id="1274662"/>
    <lineage>
        <taxon>Eukaryota</taxon>
        <taxon>Viridiplantae</taxon>
        <taxon>Chlorophyta</taxon>
        <taxon>core chlorophytes</taxon>
        <taxon>Trebouxiophyceae</taxon>
        <taxon>Trebouxiophyceae incertae sedis</taxon>
        <taxon>Coccomyxaceae</taxon>
        <taxon>Coccomyxa</taxon>
    </lineage>
</organism>
<feature type="region of interest" description="Disordered" evidence="1">
    <location>
        <begin position="515"/>
        <end position="561"/>
    </location>
</feature>
<dbReference type="EMBL" id="CAXHTA020000001">
    <property type="protein sequence ID" value="CAL5218515.1"/>
    <property type="molecule type" value="Genomic_DNA"/>
</dbReference>
<feature type="compositionally biased region" description="Low complexity" evidence="1">
    <location>
        <begin position="120"/>
        <end position="140"/>
    </location>
</feature>
<dbReference type="InterPro" id="IPR016024">
    <property type="entry name" value="ARM-type_fold"/>
</dbReference>
<dbReference type="Proteomes" id="UP001497392">
    <property type="component" value="Unassembled WGS sequence"/>
</dbReference>
<dbReference type="Gene3D" id="1.25.10.10">
    <property type="entry name" value="Leucine-rich Repeat Variant"/>
    <property type="match status" value="1"/>
</dbReference>
<name>A0ABP1FF54_9CHLO</name>
<gene>
    <name evidence="2" type="primary">g202</name>
    <name evidence="2" type="ORF">VP750_LOCUS174</name>
</gene>
<evidence type="ECO:0000256" key="1">
    <source>
        <dbReference type="SAM" id="MobiDB-lite"/>
    </source>
</evidence>
<accession>A0ABP1FF54</accession>
<proteinExistence type="predicted"/>
<comment type="caution">
    <text evidence="2">The sequence shown here is derived from an EMBL/GenBank/DDBJ whole genome shotgun (WGS) entry which is preliminary data.</text>
</comment>
<evidence type="ECO:0000313" key="3">
    <source>
        <dbReference type="Proteomes" id="UP001497392"/>
    </source>
</evidence>
<feature type="region of interest" description="Disordered" evidence="1">
    <location>
        <begin position="120"/>
        <end position="153"/>
    </location>
</feature>
<protein>
    <submittedName>
        <fullName evidence="2">G202 protein</fullName>
    </submittedName>
</protein>
<feature type="compositionally biased region" description="Low complexity" evidence="1">
    <location>
        <begin position="45"/>
        <end position="59"/>
    </location>
</feature>
<keyword evidence="3" id="KW-1185">Reference proteome</keyword>
<evidence type="ECO:0000313" key="2">
    <source>
        <dbReference type="EMBL" id="CAL5218515.1"/>
    </source>
</evidence>
<dbReference type="PANTHER" id="PTHR14873:SF1">
    <property type="entry name" value="OS06G0694100 PROTEIN"/>
    <property type="match status" value="1"/>
</dbReference>
<dbReference type="PANTHER" id="PTHR14873">
    <property type="entry name" value="OS06G0694100 PROTEIN"/>
    <property type="match status" value="1"/>
</dbReference>